<feature type="compositionally biased region" description="Basic and acidic residues" evidence="1">
    <location>
        <begin position="140"/>
        <end position="150"/>
    </location>
</feature>
<evidence type="ECO:0000313" key="4">
    <source>
        <dbReference type="Proteomes" id="UP000307087"/>
    </source>
</evidence>
<dbReference type="Proteomes" id="UP000307087">
    <property type="component" value="Unassembled WGS sequence"/>
</dbReference>
<dbReference type="PANTHER" id="PTHR13369:SF3">
    <property type="entry name" value="METHYLTRANSFERASE DOMAIN-CONTAINING PROTEIN"/>
    <property type="match status" value="1"/>
</dbReference>
<feature type="region of interest" description="Disordered" evidence="1">
    <location>
        <begin position="111"/>
        <end position="151"/>
    </location>
</feature>
<reference evidence="3 4" key="1">
    <citation type="journal article" date="2009" name="Int. J. Syst. Evol. Microbiol.">
        <title>Nocardioides caeni sp. nov., isolated from wastewater.</title>
        <authorList>
            <person name="Yoon J.H."/>
            <person name="Kang S.J."/>
            <person name="Park S."/>
            <person name="Kim W."/>
            <person name="Oh T.K."/>
        </authorList>
    </citation>
    <scope>NUCLEOTIDE SEQUENCE [LARGE SCALE GENOMIC DNA]</scope>
    <source>
        <strain evidence="3 4">DSM 23134</strain>
    </source>
</reference>
<feature type="compositionally biased region" description="Basic and acidic residues" evidence="1">
    <location>
        <begin position="111"/>
        <end position="121"/>
    </location>
</feature>
<dbReference type="GO" id="GO:0032259">
    <property type="term" value="P:methylation"/>
    <property type="evidence" value="ECO:0007669"/>
    <property type="project" value="UniProtKB-KW"/>
</dbReference>
<feature type="compositionally biased region" description="Gly residues" evidence="1">
    <location>
        <begin position="125"/>
        <end position="139"/>
    </location>
</feature>
<dbReference type="InterPro" id="IPR025714">
    <property type="entry name" value="Methyltranfer_dom"/>
</dbReference>
<dbReference type="Pfam" id="PF13679">
    <property type="entry name" value="Methyltransf_32"/>
    <property type="match status" value="1"/>
</dbReference>
<keyword evidence="3" id="KW-0808">Transferase</keyword>
<organism evidence="3 4">
    <name type="scientific">Nocardioides caeni</name>
    <dbReference type="NCBI Taxonomy" id="574700"/>
    <lineage>
        <taxon>Bacteria</taxon>
        <taxon>Bacillati</taxon>
        <taxon>Actinomycetota</taxon>
        <taxon>Actinomycetes</taxon>
        <taxon>Propionibacteriales</taxon>
        <taxon>Nocardioidaceae</taxon>
        <taxon>Nocardioides</taxon>
    </lineage>
</organism>
<dbReference type="EMBL" id="STGW01000007">
    <property type="protein sequence ID" value="THV12182.1"/>
    <property type="molecule type" value="Genomic_DNA"/>
</dbReference>
<proteinExistence type="predicted"/>
<dbReference type="InterPro" id="IPR029063">
    <property type="entry name" value="SAM-dependent_MTases_sf"/>
</dbReference>
<dbReference type="OrthoDB" id="5502211at2"/>
<sequence length="416" mass="45240">MASRTLPLADGLDAVGVALLDEATLVRAVGSGRRRTETPPWRRVELRWVDLKAGRHLQVTRYDATQAHTANHLRGEAAAQAVAGLLAEPFGNWTVEARERQLTLRVTKKGEAAVHEARRAAGEATSGGGADGRPGGQTGGHDRVKQRQLPEDDPLFRTLGLADERGRIKPSRMAKYRQVEDFLRILDRSVADALERGHLRRPSAEDPLRVVDLGCGNGYLTFAAQRFLADRRELPVRVIGVDVKEQSRDHNAAVAAELGIDASFVAGTIGDAVLPQPPDVVLALHACDTATDDALARAVDWRAPLVLAAPCCHHDLAAQLRRGSAPAPYSSLVKDGILRERFADTLTDTVRAMLMRREGYRVDVMEFVDSQHTPRNTLLRAVRTGHVPDASVVGEYDELVAAWGVRPRLGELLAGG</sequence>
<dbReference type="AlphaFoldDB" id="A0A4S8N8Z5"/>
<keyword evidence="4" id="KW-1185">Reference proteome</keyword>
<dbReference type="SUPFAM" id="SSF53335">
    <property type="entry name" value="S-adenosyl-L-methionine-dependent methyltransferases"/>
    <property type="match status" value="1"/>
</dbReference>
<dbReference type="RefSeq" id="WP_136563234.1">
    <property type="nucleotide sequence ID" value="NZ_BAABLS010000004.1"/>
</dbReference>
<dbReference type="GO" id="GO:0008168">
    <property type="term" value="F:methyltransferase activity"/>
    <property type="evidence" value="ECO:0007669"/>
    <property type="project" value="UniProtKB-KW"/>
</dbReference>
<feature type="domain" description="Methyltransferase" evidence="2">
    <location>
        <begin position="175"/>
        <end position="319"/>
    </location>
</feature>
<name>A0A4S8N8Z5_9ACTN</name>
<evidence type="ECO:0000259" key="2">
    <source>
        <dbReference type="Pfam" id="PF13679"/>
    </source>
</evidence>
<dbReference type="Gene3D" id="3.40.50.150">
    <property type="entry name" value="Vaccinia Virus protein VP39"/>
    <property type="match status" value="1"/>
</dbReference>
<protein>
    <submittedName>
        <fullName evidence="3">SAM-dependent methyltransferase</fullName>
    </submittedName>
</protein>
<accession>A0A4S8N8Z5</accession>
<keyword evidence="3" id="KW-0489">Methyltransferase</keyword>
<dbReference type="GO" id="GO:0005737">
    <property type="term" value="C:cytoplasm"/>
    <property type="evidence" value="ECO:0007669"/>
    <property type="project" value="TreeGrafter"/>
</dbReference>
<comment type="caution">
    <text evidence="3">The sequence shown here is derived from an EMBL/GenBank/DDBJ whole genome shotgun (WGS) entry which is preliminary data.</text>
</comment>
<gene>
    <name evidence="3" type="ORF">E9934_12620</name>
</gene>
<evidence type="ECO:0000313" key="3">
    <source>
        <dbReference type="EMBL" id="THV12182.1"/>
    </source>
</evidence>
<evidence type="ECO:0000256" key="1">
    <source>
        <dbReference type="SAM" id="MobiDB-lite"/>
    </source>
</evidence>
<dbReference type="PANTHER" id="PTHR13369">
    <property type="match status" value="1"/>
</dbReference>
<dbReference type="CDD" id="cd02440">
    <property type="entry name" value="AdoMet_MTases"/>
    <property type="match status" value="1"/>
</dbReference>